<comment type="catalytic activity">
    <reaction evidence="1 7">
        <text>6-phospho-D-glucono-1,5-lactone + H2O = 6-phospho-D-gluconate + H(+)</text>
        <dbReference type="Rhea" id="RHEA:12556"/>
        <dbReference type="ChEBI" id="CHEBI:15377"/>
        <dbReference type="ChEBI" id="CHEBI:15378"/>
        <dbReference type="ChEBI" id="CHEBI:57955"/>
        <dbReference type="ChEBI" id="CHEBI:58759"/>
        <dbReference type="EC" id="3.1.1.31"/>
    </reaction>
</comment>
<evidence type="ECO:0000256" key="6">
    <source>
        <dbReference type="ARBA" id="ARBA00020337"/>
    </source>
</evidence>
<sequence>MDHNRVFDDLDSLANTAAIDCLRLANDMITERGRFHIALSGGRTPQRLYEQLADRIKETDWSRWHICFGDERCVPPDHPRSNAGMARKAWLSRVPIPSSQVHIMFNAGNDPENAAAAYAAHLQSLPRTADGCWPIFDLALMGLGSDGHVASLFPHSDALREDRRPVVAVPPPEGEEWRITLTYPVFNHARNLWFLVAGSDKREVMARIQRGENLSTPLPIQRLTPQAQPRWYLDRTAVIPS</sequence>
<keyword evidence="7" id="KW-0378">Hydrolase</keyword>
<evidence type="ECO:0000256" key="1">
    <source>
        <dbReference type="ARBA" id="ARBA00000832"/>
    </source>
</evidence>
<dbReference type="InterPro" id="IPR006148">
    <property type="entry name" value="Glc/Gal-6P_isomerase"/>
</dbReference>
<gene>
    <name evidence="7" type="primary">pgl</name>
    <name evidence="9" type="ORF">M911_04995</name>
</gene>
<keyword evidence="10" id="KW-1185">Reference proteome</keyword>
<dbReference type="EMBL" id="CP007268">
    <property type="protein sequence ID" value="AHK78634.1"/>
    <property type="molecule type" value="Genomic_DNA"/>
</dbReference>
<dbReference type="InterPro" id="IPR005900">
    <property type="entry name" value="6-phosphogluconolactonase_DevB"/>
</dbReference>
<name>W8KFW0_9GAMM</name>
<dbReference type="PANTHER" id="PTHR11054">
    <property type="entry name" value="6-PHOSPHOGLUCONOLACTONASE"/>
    <property type="match status" value="1"/>
</dbReference>
<dbReference type="InterPro" id="IPR037171">
    <property type="entry name" value="NagB/RpiA_transferase-like"/>
</dbReference>
<dbReference type="Gene3D" id="3.40.50.1360">
    <property type="match status" value="1"/>
</dbReference>
<dbReference type="PANTHER" id="PTHR11054:SF0">
    <property type="entry name" value="6-PHOSPHOGLUCONOLACTONASE"/>
    <property type="match status" value="1"/>
</dbReference>
<dbReference type="PATRIC" id="fig|1354791.3.peg.1440"/>
<reference evidence="10" key="2">
    <citation type="submission" date="2014-02" db="EMBL/GenBank/DDBJ databases">
        <title>Draft Genome Sequence of extremely halophilic bacteria Halorhodospira halochloris.</title>
        <authorList>
            <person name="Singh K.S."/>
        </authorList>
    </citation>
    <scope>NUCLEOTIDE SEQUENCE [LARGE SCALE GENOMIC DNA]</scope>
    <source>
        <strain evidence="10">A</strain>
    </source>
</reference>
<dbReference type="InterPro" id="IPR039104">
    <property type="entry name" value="6PGL"/>
</dbReference>
<dbReference type="AlphaFoldDB" id="W8KFW0"/>
<evidence type="ECO:0000313" key="9">
    <source>
        <dbReference type="EMBL" id="AHK78634.1"/>
    </source>
</evidence>
<dbReference type="NCBIfam" id="TIGR01198">
    <property type="entry name" value="pgl"/>
    <property type="match status" value="1"/>
</dbReference>
<comment type="similarity">
    <text evidence="4 7">Belongs to the glucosamine/galactosamine-6-phosphate isomerase family. 6-phosphogluconolactonase subfamily.</text>
</comment>
<dbReference type="Proteomes" id="UP000019442">
    <property type="component" value="Chromosome"/>
</dbReference>
<dbReference type="HOGENOM" id="CLU_053947_2_0_6"/>
<dbReference type="GO" id="GO:0005975">
    <property type="term" value="P:carbohydrate metabolic process"/>
    <property type="evidence" value="ECO:0007669"/>
    <property type="project" value="UniProtKB-UniRule"/>
</dbReference>
<organism evidence="9 10">
    <name type="scientific">Ectothiorhodospira haloalkaliphila</name>
    <dbReference type="NCBI Taxonomy" id="421628"/>
    <lineage>
        <taxon>Bacteria</taxon>
        <taxon>Pseudomonadati</taxon>
        <taxon>Pseudomonadota</taxon>
        <taxon>Gammaproteobacteria</taxon>
        <taxon>Chromatiales</taxon>
        <taxon>Ectothiorhodospiraceae</taxon>
        <taxon>Ectothiorhodospira</taxon>
    </lineage>
</organism>
<accession>W8KFW0</accession>
<comment type="pathway">
    <text evidence="3 7">Carbohydrate degradation; pentose phosphate pathway; D-ribulose 5-phosphate from D-glucose 6-phosphate (oxidative stage): step 2/3.</text>
</comment>
<dbReference type="KEGG" id="hhc:M911_04995"/>
<reference evidence="9 10" key="1">
    <citation type="journal article" date="2014" name="J Genomics">
        <title>Draft Genome Sequence of the Extremely Halophilic Phototrophic Purple Sulfur Bacterium Halorhodospira halochloris.</title>
        <authorList>
            <person name="Singh K.S."/>
            <person name="Kirksey J."/>
            <person name="Hoff W.D."/>
            <person name="Deole R."/>
        </authorList>
    </citation>
    <scope>NUCLEOTIDE SEQUENCE [LARGE SCALE GENOMIC DNA]</scope>
    <source>
        <strain evidence="9 10">A</strain>
    </source>
</reference>
<evidence type="ECO:0000256" key="3">
    <source>
        <dbReference type="ARBA" id="ARBA00004961"/>
    </source>
</evidence>
<evidence type="ECO:0000256" key="5">
    <source>
        <dbReference type="ARBA" id="ARBA00013198"/>
    </source>
</evidence>
<comment type="function">
    <text evidence="2 7">Hydrolysis of 6-phosphogluconolactone to 6-phosphogluconate.</text>
</comment>
<dbReference type="UniPathway" id="UPA00115">
    <property type="reaction ID" value="UER00409"/>
</dbReference>
<feature type="domain" description="Glucosamine/galactosamine-6-phosphate isomerase" evidence="8">
    <location>
        <begin position="9"/>
        <end position="227"/>
    </location>
</feature>
<evidence type="ECO:0000259" key="8">
    <source>
        <dbReference type="Pfam" id="PF01182"/>
    </source>
</evidence>
<dbReference type="EC" id="3.1.1.31" evidence="5 7"/>
<proteinExistence type="inferred from homology"/>
<evidence type="ECO:0000256" key="4">
    <source>
        <dbReference type="ARBA" id="ARBA00010662"/>
    </source>
</evidence>
<dbReference type="CDD" id="cd01400">
    <property type="entry name" value="6PGL"/>
    <property type="match status" value="1"/>
</dbReference>
<evidence type="ECO:0000313" key="10">
    <source>
        <dbReference type="Proteomes" id="UP000019442"/>
    </source>
</evidence>
<dbReference type="Pfam" id="PF01182">
    <property type="entry name" value="Glucosamine_iso"/>
    <property type="match status" value="1"/>
</dbReference>
<evidence type="ECO:0000256" key="2">
    <source>
        <dbReference type="ARBA" id="ARBA00002681"/>
    </source>
</evidence>
<dbReference type="GO" id="GO:0017057">
    <property type="term" value="F:6-phosphogluconolactonase activity"/>
    <property type="evidence" value="ECO:0007669"/>
    <property type="project" value="UniProtKB-UniRule"/>
</dbReference>
<dbReference type="SUPFAM" id="SSF100950">
    <property type="entry name" value="NagB/RpiA/CoA transferase-like"/>
    <property type="match status" value="1"/>
</dbReference>
<dbReference type="GO" id="GO:0006098">
    <property type="term" value="P:pentose-phosphate shunt"/>
    <property type="evidence" value="ECO:0007669"/>
    <property type="project" value="UniProtKB-UniPathway"/>
</dbReference>
<evidence type="ECO:0000256" key="7">
    <source>
        <dbReference type="RuleBase" id="RU365095"/>
    </source>
</evidence>
<protein>
    <recommendedName>
        <fullName evidence="6 7">6-phosphogluconolactonase</fullName>
        <shortName evidence="7">6PGL</shortName>
        <ecNumber evidence="5 7">3.1.1.31</ecNumber>
    </recommendedName>
</protein>